<dbReference type="STRING" id="104452.A0A0L7L2V2"/>
<dbReference type="GO" id="GO:0047560">
    <property type="term" value="F:3-dehydrosphinganine reductase activity"/>
    <property type="evidence" value="ECO:0007669"/>
    <property type="project" value="TreeGrafter"/>
</dbReference>
<dbReference type="PANTHER" id="PTHR43550:SF3">
    <property type="entry name" value="3-KETODIHYDROSPHINGOSINE REDUCTASE"/>
    <property type="match status" value="1"/>
</dbReference>
<keyword evidence="2" id="KW-0812">Transmembrane</keyword>
<reference evidence="3 4" key="1">
    <citation type="journal article" date="2015" name="Genome Biol. Evol.">
        <title>The genome of winter moth (Operophtera brumata) provides a genomic perspective on sexual dimorphism and phenology.</title>
        <authorList>
            <person name="Derks M.F."/>
            <person name="Smit S."/>
            <person name="Salis L."/>
            <person name="Schijlen E."/>
            <person name="Bossers A."/>
            <person name="Mateman C."/>
            <person name="Pijl A.S."/>
            <person name="de Ridder D."/>
            <person name="Groenen M.A."/>
            <person name="Visser M.E."/>
            <person name="Megens H.J."/>
        </authorList>
    </citation>
    <scope>NUCLEOTIDE SEQUENCE [LARGE SCALE GENOMIC DNA]</scope>
    <source>
        <strain evidence="3">WM2013NL</strain>
        <tissue evidence="3">Head and thorax</tissue>
    </source>
</reference>
<evidence type="ECO:0000313" key="3">
    <source>
        <dbReference type="EMBL" id="KOB69792.1"/>
    </source>
</evidence>
<dbReference type="EMBL" id="JTDY01003289">
    <property type="protein sequence ID" value="KOB69792.1"/>
    <property type="molecule type" value="Genomic_DNA"/>
</dbReference>
<keyword evidence="2" id="KW-0472">Membrane</keyword>
<dbReference type="PANTHER" id="PTHR43550">
    <property type="entry name" value="3-KETODIHYDROSPHINGOSINE REDUCTASE"/>
    <property type="match status" value="1"/>
</dbReference>
<keyword evidence="2" id="KW-1133">Transmembrane helix</keyword>
<dbReference type="PROSITE" id="PS00061">
    <property type="entry name" value="ADH_SHORT"/>
    <property type="match status" value="1"/>
</dbReference>
<protein>
    <submittedName>
        <fullName evidence="3">Short-chain dehydrogenase</fullName>
    </submittedName>
</protein>
<dbReference type="Pfam" id="PF00106">
    <property type="entry name" value="adh_short"/>
    <property type="match status" value="2"/>
</dbReference>
<dbReference type="InterPro" id="IPR020904">
    <property type="entry name" value="Sc_DH/Rdtase_CS"/>
</dbReference>
<feature type="transmembrane region" description="Helical" evidence="2">
    <location>
        <begin position="32"/>
        <end position="53"/>
    </location>
</feature>
<name>A0A0L7L2V2_OPEBR</name>
<dbReference type="AlphaFoldDB" id="A0A0L7L2V2"/>
<dbReference type="SUPFAM" id="SSF51735">
    <property type="entry name" value="NAD(P)-binding Rossmann-fold domains"/>
    <property type="match status" value="1"/>
</dbReference>
<accession>A0A0L7L2V2</accession>
<dbReference type="Proteomes" id="UP000037510">
    <property type="component" value="Unassembled WGS sequence"/>
</dbReference>
<sequence>FSFGWRRSVRFSSLESKVFLSHQPTGIIANHIMLWTLIIGLVIFTLYAAHVLYTRDKRKASKKLLGRHVVITGGSSGIGKAAASEAASLGAHVTIIGRDVNKLEQARKEILAQCADPDSQIIEYAALDVTSDYNVVQTCFADLETKAGPIFMLVNCAGACICGLAYSAGKWAVRGLAEAVAMELVGTNVRVMLSYPPDTDTPGLRLENTTKPEETKIISGTGGLHTPESVGRKMIHDALVGKMYSTYSFSGNIMNILYGVSVESISQVVTQVLCMGFLRILMVGVMASFHKIVRDQLKLKQAPATL</sequence>
<evidence type="ECO:0000256" key="1">
    <source>
        <dbReference type="ARBA" id="ARBA00023002"/>
    </source>
</evidence>
<organism evidence="3 4">
    <name type="scientific">Operophtera brumata</name>
    <name type="common">Winter moth</name>
    <name type="synonym">Phalaena brumata</name>
    <dbReference type="NCBI Taxonomy" id="104452"/>
    <lineage>
        <taxon>Eukaryota</taxon>
        <taxon>Metazoa</taxon>
        <taxon>Ecdysozoa</taxon>
        <taxon>Arthropoda</taxon>
        <taxon>Hexapoda</taxon>
        <taxon>Insecta</taxon>
        <taxon>Pterygota</taxon>
        <taxon>Neoptera</taxon>
        <taxon>Endopterygota</taxon>
        <taxon>Lepidoptera</taxon>
        <taxon>Glossata</taxon>
        <taxon>Ditrysia</taxon>
        <taxon>Geometroidea</taxon>
        <taxon>Geometridae</taxon>
        <taxon>Larentiinae</taxon>
        <taxon>Operophtera</taxon>
    </lineage>
</organism>
<dbReference type="InterPro" id="IPR002347">
    <property type="entry name" value="SDR_fam"/>
</dbReference>
<dbReference type="GO" id="GO:0006666">
    <property type="term" value="P:3-keto-sphinganine metabolic process"/>
    <property type="evidence" value="ECO:0007669"/>
    <property type="project" value="TreeGrafter"/>
</dbReference>
<evidence type="ECO:0000313" key="4">
    <source>
        <dbReference type="Proteomes" id="UP000037510"/>
    </source>
</evidence>
<dbReference type="GO" id="GO:0005789">
    <property type="term" value="C:endoplasmic reticulum membrane"/>
    <property type="evidence" value="ECO:0007669"/>
    <property type="project" value="TreeGrafter"/>
</dbReference>
<gene>
    <name evidence="3" type="ORF">OBRU01_16178</name>
</gene>
<dbReference type="Gene3D" id="3.40.50.720">
    <property type="entry name" value="NAD(P)-binding Rossmann-like Domain"/>
    <property type="match status" value="2"/>
</dbReference>
<dbReference type="InterPro" id="IPR036291">
    <property type="entry name" value="NAD(P)-bd_dom_sf"/>
</dbReference>
<feature type="transmembrane region" description="Helical" evidence="2">
    <location>
        <begin position="268"/>
        <end position="289"/>
    </location>
</feature>
<dbReference type="PRINTS" id="PR00081">
    <property type="entry name" value="GDHRDH"/>
</dbReference>
<comment type="caution">
    <text evidence="3">The sequence shown here is derived from an EMBL/GenBank/DDBJ whole genome shotgun (WGS) entry which is preliminary data.</text>
</comment>
<dbReference type="GO" id="GO:0030148">
    <property type="term" value="P:sphingolipid biosynthetic process"/>
    <property type="evidence" value="ECO:0007669"/>
    <property type="project" value="TreeGrafter"/>
</dbReference>
<feature type="non-terminal residue" evidence="3">
    <location>
        <position position="306"/>
    </location>
</feature>
<feature type="non-terminal residue" evidence="3">
    <location>
        <position position="1"/>
    </location>
</feature>
<keyword evidence="4" id="KW-1185">Reference proteome</keyword>
<proteinExistence type="predicted"/>
<keyword evidence="1" id="KW-0560">Oxidoreductase</keyword>
<evidence type="ECO:0000256" key="2">
    <source>
        <dbReference type="SAM" id="Phobius"/>
    </source>
</evidence>